<dbReference type="Proteomes" id="UP000824988">
    <property type="component" value="Chromosome"/>
</dbReference>
<evidence type="ECO:0008006" key="6">
    <source>
        <dbReference type="Google" id="ProtNLM"/>
    </source>
</evidence>
<dbReference type="RefSeq" id="WP_221048039.1">
    <property type="nucleotide sequence ID" value="NZ_AP019782.1"/>
</dbReference>
<dbReference type="PANTHER" id="PTHR45586">
    <property type="entry name" value="TPR REPEAT-CONTAINING PROTEIN PA4667"/>
    <property type="match status" value="1"/>
</dbReference>
<dbReference type="KEGG" id="moz:MoryE10_03630"/>
<keyword evidence="5" id="KW-1185">Reference proteome</keyword>
<dbReference type="PROSITE" id="PS50005">
    <property type="entry name" value="TPR"/>
    <property type="match status" value="1"/>
</dbReference>
<name>A0A8D4VLJ1_9GAMM</name>
<dbReference type="AlphaFoldDB" id="A0A8D4VLJ1"/>
<keyword evidence="1" id="KW-0677">Repeat</keyword>
<dbReference type="EMBL" id="AP019782">
    <property type="protein sequence ID" value="BBL69757.1"/>
    <property type="molecule type" value="Genomic_DNA"/>
</dbReference>
<dbReference type="PROSITE" id="PS51257">
    <property type="entry name" value="PROKAR_LIPOPROTEIN"/>
    <property type="match status" value="1"/>
</dbReference>
<feature type="repeat" description="TPR" evidence="3">
    <location>
        <begin position="493"/>
        <end position="526"/>
    </location>
</feature>
<evidence type="ECO:0000313" key="5">
    <source>
        <dbReference type="Proteomes" id="UP000824988"/>
    </source>
</evidence>
<evidence type="ECO:0000256" key="2">
    <source>
        <dbReference type="ARBA" id="ARBA00022803"/>
    </source>
</evidence>
<dbReference type="Pfam" id="PF14559">
    <property type="entry name" value="TPR_19"/>
    <property type="match status" value="2"/>
</dbReference>
<sequence>MLTRIVVYLLALVGLAVLSVGCATALKGGLQPDERIGSPMSSEEARRADTMYQLLAGEVAGQKGQFGEALESYMKAARDSSDARLAERATQIALYAKQTDKALDAANLWLERDPENLAARKIVAMLLLKSGRQDEALNQLGVILQRADADAENTLVELVRLIGQELSKADAMRLMEQLAERFPQRAEVHYAYSLLAMEQGEVALARREVDKALRLHPDWGRGRILQAQLAARAGDGASAKAILEQALKVEPGSTHLRLVLAEQLMREENPKAAEQQFRRILRQEPDHEDAAFGLSMALLQQHRDDAARKTLMRLAEGSRWSAQAAYYLGLLESRRKQYEAALDWFEQVSGGALALEAQTNAVSSLVALNRGGEAVEKLRHLRKQFPQEALRFYLMEAELLTRDNDYAAAFDVLTEALQAMPQRPELLYTRSLVAERLDRLEVLEQDLNEILKQNPDDANALNALGYTLADKTNRYSEAQRLLARAVELKPEDPAILDSYGWLQYRLGNYDVAVDYLRRAYARNPDVEIAAHLGEVLWIAGERAEAKSVWRKAAKRAPDNEYIRRVMEQFKEAFE</sequence>
<dbReference type="InterPro" id="IPR019734">
    <property type="entry name" value="TPR_rpt"/>
</dbReference>
<gene>
    <name evidence="4" type="ORF">MoryE10_03630</name>
</gene>
<dbReference type="PANTHER" id="PTHR45586:SF1">
    <property type="entry name" value="LIPOPOLYSACCHARIDE ASSEMBLY PROTEIN B"/>
    <property type="match status" value="1"/>
</dbReference>
<evidence type="ECO:0000313" key="4">
    <source>
        <dbReference type="EMBL" id="BBL69757.1"/>
    </source>
</evidence>
<evidence type="ECO:0000256" key="1">
    <source>
        <dbReference type="ARBA" id="ARBA00022737"/>
    </source>
</evidence>
<keyword evidence="2 3" id="KW-0802">TPR repeat</keyword>
<evidence type="ECO:0000256" key="3">
    <source>
        <dbReference type="PROSITE-ProRule" id="PRU00339"/>
    </source>
</evidence>
<reference evidence="4" key="1">
    <citation type="submission" date="2019-06" db="EMBL/GenBank/DDBJ databases">
        <title>Complete genome sequence of Methylogaea oryzae strain JCM16910.</title>
        <authorList>
            <person name="Asakawa S."/>
        </authorList>
    </citation>
    <scope>NUCLEOTIDE SEQUENCE</scope>
    <source>
        <strain evidence="4">E10</strain>
    </source>
</reference>
<proteinExistence type="predicted"/>
<accession>A0A8D4VLJ1</accession>
<organism evidence="4 5">
    <name type="scientific">Methylogaea oryzae</name>
    <dbReference type="NCBI Taxonomy" id="1295382"/>
    <lineage>
        <taxon>Bacteria</taxon>
        <taxon>Pseudomonadati</taxon>
        <taxon>Pseudomonadota</taxon>
        <taxon>Gammaproteobacteria</taxon>
        <taxon>Methylococcales</taxon>
        <taxon>Methylococcaceae</taxon>
        <taxon>Methylogaea</taxon>
    </lineage>
</organism>
<dbReference type="Pfam" id="PF13432">
    <property type="entry name" value="TPR_16"/>
    <property type="match status" value="2"/>
</dbReference>
<dbReference type="SMART" id="SM00028">
    <property type="entry name" value="TPR"/>
    <property type="match status" value="8"/>
</dbReference>
<dbReference type="InterPro" id="IPR051012">
    <property type="entry name" value="CellSynth/LPSAsmb/PSIAsmb"/>
</dbReference>
<protein>
    <recommendedName>
        <fullName evidence="6">Tetratricopeptide repeat protein</fullName>
    </recommendedName>
</protein>